<dbReference type="EMBL" id="CP001195">
    <property type="protein sequence ID" value="ACI59486.1"/>
    <property type="molecule type" value="Genomic_DNA"/>
</dbReference>
<dbReference type="PANTHER" id="PTHR30126">
    <property type="entry name" value="HTH-TYPE TRANSCRIPTIONAL REGULATOR"/>
    <property type="match status" value="1"/>
</dbReference>
<protein>
    <recommendedName>
        <fullName evidence="6">HTH-type transcriptional regulator TtuA</fullName>
    </recommendedName>
    <alternativeName>
        <fullName evidence="7">Tartrate utilization transcriptional regulator</fullName>
    </alternativeName>
</protein>
<dbReference type="SUPFAM" id="SSF53850">
    <property type="entry name" value="Periplasmic binding protein-like II"/>
    <property type="match status" value="1"/>
</dbReference>
<evidence type="ECO:0000313" key="9">
    <source>
        <dbReference type="EMBL" id="ACI59486.1"/>
    </source>
</evidence>
<dbReference type="SUPFAM" id="SSF46785">
    <property type="entry name" value="Winged helix' DNA-binding domain"/>
    <property type="match status" value="1"/>
</dbReference>
<accession>A0ABF7QZ15</accession>
<reference evidence="9 10" key="1">
    <citation type="journal article" date="2010" name="Stand. Genomic Sci.">
        <title>Complete genome sequence of Rhizobium leguminosarum bv trifolii strain WSM2304, an effective microsymbiont of the South American clover Trifolium polymorphum.</title>
        <authorList>
            <person name="Reeve W."/>
            <person name="O'Hara G."/>
            <person name="Chain P."/>
            <person name="Ardley J."/>
            <person name="Brau L."/>
            <person name="Nandesena K."/>
            <person name="Tiwari R."/>
            <person name="Malfatti S."/>
            <person name="Kiss H."/>
            <person name="Lapidus A."/>
            <person name="Copeland A."/>
            <person name="Nolan M."/>
            <person name="Land M."/>
            <person name="Ivanova N."/>
            <person name="Mavromatis K."/>
            <person name="Markowitz V."/>
            <person name="Kyrpides N."/>
            <person name="Melino V."/>
            <person name="Denton M."/>
            <person name="Yates R."/>
            <person name="Howieson J."/>
        </authorList>
    </citation>
    <scope>NUCLEOTIDE SEQUENCE [LARGE SCALE GENOMIC DNA]</scope>
    <source>
        <strain evidence="9 10">WSM2304</strain>
    </source>
</reference>
<keyword evidence="4" id="KW-0804">Transcription</keyword>
<keyword evidence="2" id="KW-0805">Transcription regulation</keyword>
<dbReference type="Pfam" id="PF00126">
    <property type="entry name" value="HTH_1"/>
    <property type="match status" value="1"/>
</dbReference>
<dbReference type="Pfam" id="PF03466">
    <property type="entry name" value="LysR_substrate"/>
    <property type="match status" value="1"/>
</dbReference>
<dbReference type="InterPro" id="IPR005119">
    <property type="entry name" value="LysR_subst-bd"/>
</dbReference>
<dbReference type="Gene3D" id="3.40.190.10">
    <property type="entry name" value="Periplasmic binding protein-like II"/>
    <property type="match status" value="2"/>
</dbReference>
<geneLocation type="plasmid" evidence="9 10">
    <name>pRLG203</name>
</geneLocation>
<gene>
    <name evidence="9" type="ordered locus">Rleg2_6097</name>
</gene>
<dbReference type="Gene3D" id="1.10.10.10">
    <property type="entry name" value="Winged helix-like DNA-binding domain superfamily/Winged helix DNA-binding domain"/>
    <property type="match status" value="1"/>
</dbReference>
<dbReference type="GO" id="GO:0003677">
    <property type="term" value="F:DNA binding"/>
    <property type="evidence" value="ECO:0007669"/>
    <property type="project" value="UniProtKB-KW"/>
</dbReference>
<organism evidence="9 10">
    <name type="scientific">Rhizobium leguminosarum bv. trifolii (strain WSM2304)</name>
    <dbReference type="NCBI Taxonomy" id="395492"/>
    <lineage>
        <taxon>Bacteria</taxon>
        <taxon>Pseudomonadati</taxon>
        <taxon>Pseudomonadota</taxon>
        <taxon>Alphaproteobacteria</taxon>
        <taxon>Hyphomicrobiales</taxon>
        <taxon>Rhizobiaceae</taxon>
        <taxon>Rhizobium/Agrobacterium group</taxon>
        <taxon>Rhizobium</taxon>
    </lineage>
</organism>
<dbReference type="InterPro" id="IPR036390">
    <property type="entry name" value="WH_DNA-bd_sf"/>
</dbReference>
<dbReference type="PANTHER" id="PTHR30126:SF2">
    <property type="entry name" value="HTH-TYPE TRANSCRIPTIONAL REGULATOR YJIE"/>
    <property type="match status" value="1"/>
</dbReference>
<dbReference type="RefSeq" id="WP_012559753.1">
    <property type="nucleotide sequence ID" value="NC_011370.1"/>
</dbReference>
<feature type="domain" description="HTH lysR-type" evidence="8">
    <location>
        <begin position="1"/>
        <end position="58"/>
    </location>
</feature>
<evidence type="ECO:0000256" key="2">
    <source>
        <dbReference type="ARBA" id="ARBA00023015"/>
    </source>
</evidence>
<keyword evidence="9" id="KW-0614">Plasmid</keyword>
<proteinExistence type="inferred from homology"/>
<evidence type="ECO:0000256" key="4">
    <source>
        <dbReference type="ARBA" id="ARBA00023163"/>
    </source>
</evidence>
<name>A0ABF7QZ15_RHILW</name>
<evidence type="ECO:0000256" key="1">
    <source>
        <dbReference type="ARBA" id="ARBA00009437"/>
    </source>
</evidence>
<evidence type="ECO:0000256" key="5">
    <source>
        <dbReference type="ARBA" id="ARBA00054626"/>
    </source>
</evidence>
<dbReference type="PROSITE" id="PS50931">
    <property type="entry name" value="HTH_LYSR"/>
    <property type="match status" value="1"/>
</dbReference>
<dbReference type="PRINTS" id="PR00039">
    <property type="entry name" value="HTHLYSR"/>
</dbReference>
<evidence type="ECO:0000256" key="3">
    <source>
        <dbReference type="ARBA" id="ARBA00023125"/>
    </source>
</evidence>
<evidence type="ECO:0000259" key="8">
    <source>
        <dbReference type="PROSITE" id="PS50931"/>
    </source>
</evidence>
<dbReference type="InterPro" id="IPR000847">
    <property type="entry name" value="LysR_HTH_N"/>
</dbReference>
<keyword evidence="3" id="KW-0238">DNA-binding</keyword>
<evidence type="ECO:0000256" key="6">
    <source>
        <dbReference type="ARBA" id="ARBA00067332"/>
    </source>
</evidence>
<comment type="function">
    <text evidence="5">Transcriptional regulator of the ttuABCDE tartrate utilization operon.</text>
</comment>
<keyword evidence="10" id="KW-1185">Reference proteome</keyword>
<sequence length="297" mass="33137">MDTDWLVDFLAVIESGSFTKAANQRNVSQPAFSRRIQTLENWIGVPLFERGTHSVTLTAAGEIFRTQAQEMIELVNVSRTRALAASTRSRNSVQLVCTHTLSFTLVPSLLQRLLRDFTEQPAVTISACTMADCVRSIRDGNSSFIVYHYHNDHDCDFGGKRMRSLDIGSEWLTLVCRADVYDTLAPGEPLPFIQYGDESAFKKIVHDNPVHPDRPVVEVYRATLAQTVATAVRNGIGAAYCLRSLVLEDVQSGRLVKLPAPDIALSIRISMPRSRQNETCERLWRALAQQYPPAGDN</sequence>
<evidence type="ECO:0000313" key="10">
    <source>
        <dbReference type="Proteomes" id="UP000008330"/>
    </source>
</evidence>
<dbReference type="Proteomes" id="UP000008330">
    <property type="component" value="Plasmid pRLG203"/>
</dbReference>
<comment type="similarity">
    <text evidence="1">Belongs to the LysR transcriptional regulatory family.</text>
</comment>
<dbReference type="FunFam" id="1.10.10.10:FF:000001">
    <property type="entry name" value="LysR family transcriptional regulator"/>
    <property type="match status" value="1"/>
</dbReference>
<evidence type="ECO:0000256" key="7">
    <source>
        <dbReference type="ARBA" id="ARBA00083243"/>
    </source>
</evidence>
<dbReference type="KEGG" id="rlt:Rleg2_6097"/>
<dbReference type="AlphaFoldDB" id="A0ABF7QZ15"/>
<dbReference type="InterPro" id="IPR036388">
    <property type="entry name" value="WH-like_DNA-bd_sf"/>
</dbReference>